<dbReference type="PROSITE" id="PS50878">
    <property type="entry name" value="RT_POL"/>
    <property type="match status" value="1"/>
</dbReference>
<evidence type="ECO:0000256" key="1">
    <source>
        <dbReference type="ARBA" id="ARBA00004173"/>
    </source>
</evidence>
<evidence type="ECO:0000313" key="6">
    <source>
        <dbReference type="Proteomes" id="UP000054481"/>
    </source>
</evidence>
<dbReference type="Gene3D" id="3.60.10.10">
    <property type="entry name" value="Endonuclease/exonuclease/phosphatase"/>
    <property type="match status" value="1"/>
</dbReference>
<dbReference type="PANTHER" id="PTHR33481:SF1">
    <property type="entry name" value="ENDONUCLEASE_EXONUCLEASE_PHOSPHATASE DOMAIN-CONTAINING PROTEIN-RELATED"/>
    <property type="match status" value="1"/>
</dbReference>
<feature type="region of interest" description="Disordered" evidence="3">
    <location>
        <begin position="196"/>
        <end position="220"/>
    </location>
</feature>
<dbReference type="Proteomes" id="UP000054481">
    <property type="component" value="Unassembled WGS sequence"/>
</dbReference>
<keyword evidence="2" id="KW-0496">Mitochondrion</keyword>
<dbReference type="Pfam" id="PF00078">
    <property type="entry name" value="RVT_1"/>
    <property type="match status" value="1"/>
</dbReference>
<dbReference type="SUPFAM" id="SSF56672">
    <property type="entry name" value="DNA/RNA polymerases"/>
    <property type="match status" value="1"/>
</dbReference>
<protein>
    <recommendedName>
        <fullName evidence="4">Reverse transcriptase domain-containing protein</fullName>
    </recommendedName>
</protein>
<evidence type="ECO:0000259" key="4">
    <source>
        <dbReference type="PROSITE" id="PS50878"/>
    </source>
</evidence>
<dbReference type="InterPro" id="IPR005135">
    <property type="entry name" value="Endo/exonuclease/phosphatase"/>
</dbReference>
<dbReference type="InterPro" id="IPR036397">
    <property type="entry name" value="RNaseH_sf"/>
</dbReference>
<feature type="domain" description="Reverse transcriptase" evidence="4">
    <location>
        <begin position="891"/>
        <end position="1165"/>
    </location>
</feature>
<dbReference type="InterPro" id="IPR036691">
    <property type="entry name" value="Endo/exonu/phosph_ase_sf"/>
</dbReference>
<feature type="region of interest" description="Disordered" evidence="3">
    <location>
        <begin position="135"/>
        <end position="155"/>
    </location>
</feature>
<keyword evidence="6" id="KW-1185">Reference proteome</keyword>
<accession>A0A0F7ZIE7</accession>
<evidence type="ECO:0000256" key="3">
    <source>
        <dbReference type="SAM" id="MobiDB-lite"/>
    </source>
</evidence>
<name>A0A0F7ZIE7_9HYPO</name>
<feature type="compositionally biased region" description="Basic and acidic residues" evidence="3">
    <location>
        <begin position="55"/>
        <end position="66"/>
    </location>
</feature>
<dbReference type="PANTHER" id="PTHR33481">
    <property type="entry name" value="REVERSE TRANSCRIPTASE"/>
    <property type="match status" value="1"/>
</dbReference>
<dbReference type="GO" id="GO:0003676">
    <property type="term" value="F:nucleic acid binding"/>
    <property type="evidence" value="ECO:0007669"/>
    <property type="project" value="InterPro"/>
</dbReference>
<dbReference type="InterPro" id="IPR000477">
    <property type="entry name" value="RT_dom"/>
</dbReference>
<dbReference type="GO" id="GO:0003824">
    <property type="term" value="F:catalytic activity"/>
    <property type="evidence" value="ECO:0007669"/>
    <property type="project" value="InterPro"/>
</dbReference>
<organism evidence="5 6">
    <name type="scientific">Hirsutella minnesotensis 3608</name>
    <dbReference type="NCBI Taxonomy" id="1043627"/>
    <lineage>
        <taxon>Eukaryota</taxon>
        <taxon>Fungi</taxon>
        <taxon>Dikarya</taxon>
        <taxon>Ascomycota</taxon>
        <taxon>Pezizomycotina</taxon>
        <taxon>Sordariomycetes</taxon>
        <taxon>Hypocreomycetidae</taxon>
        <taxon>Hypocreales</taxon>
        <taxon>Ophiocordycipitaceae</taxon>
        <taxon>Hirsutella</taxon>
    </lineage>
</organism>
<sequence length="1662" mass="184935">MFMVGSGNVAPALASSSALSLPGMSACPGTQRTATARASKRITLRTTRVASVGSESEKASEAKPRSNGETGKAMLARVLDVLGKMGAEIGELKTRVSEQSDTIRKLSATVYKQSTIIQGQEDLIRELEAKVQDFSAESRRKHDEHHKGLRQEHHDLQREVVGVKEQLVQLMQRPSVAGEATEPSGHRTTFADIARSLPASPPTSVRSVSGPTKQHAAGDSLHCTIDTSRVSESDKNKAQIGSIRQAVEAEMRVKNGQETWRCAAVVRESRNGGRVKIVCRDEAELQLVKEAAQKTAVEGARVMRDQLYPVRVDNANRTAVLDTEGQVLPGAIEALSAENRVTIGKISWLSKRESGKAYGSMVVYVTKKSDAERLLEGYYFDLAGESATTHPFEPRTGPIQCFNCQEIGHKAVRGDGAKRDVVQQSLMNDADLKDFAVVALSEPYARIVDGKVMTSPMGHHNWTKMTPTCVRDASWPIRSMLWIRSDLEAQQVPVPSADLTAAVLRLEEREVLVVSVYVEGKNNEALTSAMELLRDLIDRFRGGTGNRTDVVLAGDFNRHDLLWGGDQVPTRRQGEGQPIIDLMEDVGLCSLLPRGTKTWQGPDKESTIDLVLASAELADEVTSCAIHPTEHGSDHRAIQTTFDIRVQERIFQQRLLLRNAPWINIAARVEDELRPLPWTAGVQAQADQLMRVVTKAVHDLTPRAQPPPYAKRWWTKDLTRLRRTYTYWRNQARAHRRAGQSRPDLERHAKDAAKEYHDNIRRQKKVHWEDFVADETNIWKATKYMRPNQGFMDDKVPPLRRTDGSVTNGKGEQAEELLGTFFPPLPSRIEPEGEQPRRTAVSMPDLTLQEIEEKVMAAKPWKAPGEDGLPSIVWKKLWHVVKHRVWTLFDASLREGVVPHQWRTAKIIPLKKPGKGDYTLAKAWRPISLLSTLGKILEAVVAERISYAVEAHGLLPANHFGARKRRSADQALVLLQERIYKAWRMGRVLSLISFDVKGAYNGVCKERLLDRMRARGIPDRLVDWVDAFCSDRTASVIVNGHKSELQTLPQAGLPQGSPLSPVAFLFFNADLVQKRICNNGGSVAFVDDYSAWVTGPTADSNREGIQSIISDALDWEKRSGATFEADKTTVIHFTRVAERDSDLPLTIKGNDVKPQRNVKLLGVLMDKALRFKEHIARAAAKGLTAAMCLRRLKTASPRTARQLFIATVAPTMDYASNVWWHACGAREATWIERAQRVGAQAITGGFRTVATAVAEAEASVQSFRERHAQAAARFWIRMQTLPVTHPLTSLRLKLNKRFASPMQKLALKMGNADTKRMEIIHEFALAPWDERVPMTVETDEIEMTEPDELKGIIIATSSSQRKGLVGMGGVVRDASRNSPSEVLASYSVTLGPSNEQNAYTAGLAAVAMALKCLPVGLHRRDLTVVTSNLSALQVIARPRQQSGQRTVREIYECVEALRKRGCDVTLRWVPAQEEDFSMGPLAKAAAKRATREECVAEPAAFQARSTTLRLLLNGQRHFTAIPERVGKWSKRIDKALPGKHTRKLYDGMKKKEASVLAQLRTGKTRLNSYLHKIGAVESDECACGQSTETVEHFLFRCRRWTSQREIMLQYARGKAGDLSFFLGGKAVSDNDMWQPDMEAVRATVQFALATKRLNMDQQSTMN</sequence>
<gene>
    <name evidence="5" type="ORF">HIM_12078</name>
</gene>
<evidence type="ECO:0000313" key="5">
    <source>
        <dbReference type="EMBL" id="KJZ68530.1"/>
    </source>
</evidence>
<dbReference type="OrthoDB" id="4927418at2759"/>
<dbReference type="InterPro" id="IPR043502">
    <property type="entry name" value="DNA/RNA_pol_sf"/>
</dbReference>
<dbReference type="GO" id="GO:0005739">
    <property type="term" value="C:mitochondrion"/>
    <property type="evidence" value="ECO:0007669"/>
    <property type="project" value="UniProtKB-SubCell"/>
</dbReference>
<feature type="region of interest" description="Disordered" evidence="3">
    <location>
        <begin position="47"/>
        <end position="70"/>
    </location>
</feature>
<dbReference type="SUPFAM" id="SSF56219">
    <property type="entry name" value="DNase I-like"/>
    <property type="match status" value="1"/>
</dbReference>
<proteinExistence type="predicted"/>
<evidence type="ECO:0000256" key="2">
    <source>
        <dbReference type="ARBA" id="ARBA00023128"/>
    </source>
</evidence>
<dbReference type="EMBL" id="KQ030870">
    <property type="protein sequence ID" value="KJZ68530.1"/>
    <property type="molecule type" value="Genomic_DNA"/>
</dbReference>
<comment type="subcellular location">
    <subcellularLocation>
        <location evidence="1">Mitochondrion</location>
    </subcellularLocation>
</comment>
<dbReference type="Gene3D" id="3.30.420.10">
    <property type="entry name" value="Ribonuclease H-like superfamily/Ribonuclease H"/>
    <property type="match status" value="1"/>
</dbReference>
<dbReference type="CDD" id="cd01650">
    <property type="entry name" value="RT_nLTR_like"/>
    <property type="match status" value="1"/>
</dbReference>
<reference evidence="5 6" key="1">
    <citation type="journal article" date="2014" name="Genome Biol. Evol.">
        <title>Comparative genomics and transcriptomics analyses reveal divergent lifestyle features of nematode endoparasitic fungus Hirsutella minnesotensis.</title>
        <authorList>
            <person name="Lai Y."/>
            <person name="Liu K."/>
            <person name="Zhang X."/>
            <person name="Zhang X."/>
            <person name="Li K."/>
            <person name="Wang N."/>
            <person name="Shu C."/>
            <person name="Wu Y."/>
            <person name="Wang C."/>
            <person name="Bushley K.E."/>
            <person name="Xiang M."/>
            <person name="Liu X."/>
        </authorList>
    </citation>
    <scope>NUCLEOTIDE SEQUENCE [LARGE SCALE GENOMIC DNA]</scope>
    <source>
        <strain evidence="5 6">3608</strain>
    </source>
</reference>
<feature type="compositionally biased region" description="Polar residues" evidence="3">
    <location>
        <begin position="202"/>
        <end position="212"/>
    </location>
</feature>
<dbReference type="Pfam" id="PF14529">
    <property type="entry name" value="Exo_endo_phos_2"/>
    <property type="match status" value="1"/>
</dbReference>